<dbReference type="STRING" id="1524460.IX84_14615"/>
<dbReference type="GO" id="GO:1990904">
    <property type="term" value="C:ribonucleoprotein complex"/>
    <property type="evidence" value="ECO:0007669"/>
    <property type="project" value="UniProtKB-KW"/>
</dbReference>
<dbReference type="AlphaFoldDB" id="A0A098S5X4"/>
<evidence type="ECO:0000256" key="2">
    <source>
        <dbReference type="ARBA" id="ARBA00022980"/>
    </source>
</evidence>
<dbReference type="EMBL" id="JPOS01000035">
    <property type="protein sequence ID" value="KGE87446.1"/>
    <property type="molecule type" value="Genomic_DNA"/>
</dbReference>
<dbReference type="Gene3D" id="1.10.287.310">
    <property type="match status" value="1"/>
</dbReference>
<dbReference type="GO" id="GO:0006412">
    <property type="term" value="P:translation"/>
    <property type="evidence" value="ECO:0007669"/>
    <property type="project" value="UniProtKB-UniRule"/>
</dbReference>
<dbReference type="Proteomes" id="UP000029736">
    <property type="component" value="Unassembled WGS sequence"/>
</dbReference>
<evidence type="ECO:0000256" key="5">
    <source>
        <dbReference type="HAMAP-Rule" id="MF_00374"/>
    </source>
</evidence>
<evidence type="ECO:0000313" key="6">
    <source>
        <dbReference type="EMBL" id="KGE87446.1"/>
    </source>
</evidence>
<evidence type="ECO:0000256" key="3">
    <source>
        <dbReference type="ARBA" id="ARBA00023274"/>
    </source>
</evidence>
<dbReference type="NCBIfam" id="TIGR00012">
    <property type="entry name" value="L29"/>
    <property type="match status" value="1"/>
</dbReference>
<dbReference type="HAMAP" id="MF_00374">
    <property type="entry name" value="Ribosomal_uL29"/>
    <property type="match status" value="1"/>
</dbReference>
<gene>
    <name evidence="5" type="primary">rpmC</name>
    <name evidence="6" type="ORF">IX84_14615</name>
</gene>
<evidence type="ECO:0000313" key="7">
    <source>
        <dbReference type="Proteomes" id="UP000029736"/>
    </source>
</evidence>
<dbReference type="InterPro" id="IPR001854">
    <property type="entry name" value="Ribosomal_uL29"/>
</dbReference>
<name>A0A098S5X4_9BACT</name>
<dbReference type="GO" id="GO:0003735">
    <property type="term" value="F:structural constituent of ribosome"/>
    <property type="evidence" value="ECO:0007669"/>
    <property type="project" value="InterPro"/>
</dbReference>
<organism evidence="6 7">
    <name type="scientific">Phaeodactylibacter xiamenensis</name>
    <dbReference type="NCBI Taxonomy" id="1524460"/>
    <lineage>
        <taxon>Bacteria</taxon>
        <taxon>Pseudomonadati</taxon>
        <taxon>Bacteroidota</taxon>
        <taxon>Saprospiria</taxon>
        <taxon>Saprospirales</taxon>
        <taxon>Haliscomenobacteraceae</taxon>
        <taxon>Phaeodactylibacter</taxon>
    </lineage>
</organism>
<dbReference type="GO" id="GO:0005840">
    <property type="term" value="C:ribosome"/>
    <property type="evidence" value="ECO:0007669"/>
    <property type="project" value="UniProtKB-KW"/>
</dbReference>
<dbReference type="InterPro" id="IPR036049">
    <property type="entry name" value="Ribosomal_uL29_sf"/>
</dbReference>
<dbReference type="SUPFAM" id="SSF46561">
    <property type="entry name" value="Ribosomal protein L29 (L29p)"/>
    <property type="match status" value="1"/>
</dbReference>
<dbReference type="OrthoDB" id="5296761at2"/>
<comment type="similarity">
    <text evidence="1 5">Belongs to the universal ribosomal protein uL29 family.</text>
</comment>
<evidence type="ECO:0000256" key="1">
    <source>
        <dbReference type="ARBA" id="ARBA00009254"/>
    </source>
</evidence>
<keyword evidence="2 5" id="KW-0689">Ribosomal protein</keyword>
<accession>A0A098S5X4</accession>
<evidence type="ECO:0000256" key="4">
    <source>
        <dbReference type="ARBA" id="ARBA00035204"/>
    </source>
</evidence>
<comment type="caution">
    <text evidence="6">The sequence shown here is derived from an EMBL/GenBank/DDBJ whole genome shotgun (WGS) entry which is preliminary data.</text>
</comment>
<keyword evidence="3 5" id="KW-0687">Ribonucleoprotein</keyword>
<dbReference type="RefSeq" id="WP_044221827.1">
    <property type="nucleotide sequence ID" value="NZ_CAKZLC010000534.1"/>
</dbReference>
<protein>
    <recommendedName>
        <fullName evidence="4 5">Large ribosomal subunit protein uL29</fullName>
    </recommendedName>
</protein>
<sequence length="87" mass="10238">MATKKFLELQDYSDADLQSELDTTVAQYQKLKFDHAIRGLDNPLVLREVRRDISRLKTEVRRRELASAAPEAIAERSKIRARRRRKK</sequence>
<keyword evidence="7" id="KW-1185">Reference proteome</keyword>
<dbReference type="Pfam" id="PF00831">
    <property type="entry name" value="Ribosomal_L29"/>
    <property type="match status" value="1"/>
</dbReference>
<reference evidence="6 7" key="1">
    <citation type="journal article" date="2014" name="Int. J. Syst. Evol. Microbiol.">
        <title>Phaeodactylibacter xiamenensis gen. nov., sp. nov., a member of the family Saprospiraceae isolated from the marine alga Phaeodactylum tricornutum.</title>
        <authorList>
            <person name="Chen Z.Jr."/>
            <person name="Lei X."/>
            <person name="Lai Q."/>
            <person name="Li Y."/>
            <person name="Zhang B."/>
            <person name="Zhang J."/>
            <person name="Zhang H."/>
            <person name="Yang L."/>
            <person name="Zheng W."/>
            <person name="Tian Y."/>
            <person name="Yu Z."/>
            <person name="Xu H.Jr."/>
            <person name="Zheng T."/>
        </authorList>
    </citation>
    <scope>NUCLEOTIDE SEQUENCE [LARGE SCALE GENOMIC DNA]</scope>
    <source>
        <strain evidence="6 7">KD52</strain>
    </source>
</reference>
<proteinExistence type="inferred from homology"/>